<evidence type="ECO:0000256" key="1">
    <source>
        <dbReference type="ARBA" id="ARBA00005196"/>
    </source>
</evidence>
<feature type="binding site" evidence="8">
    <location>
        <position position="168"/>
    </location>
    <ligand>
        <name>substrate</name>
    </ligand>
</feature>
<dbReference type="RefSeq" id="WP_249510424.1">
    <property type="nucleotide sequence ID" value="NZ_CP093362.1"/>
</dbReference>
<comment type="caution">
    <text evidence="8">Lacks conserved residue(s) required for the propagation of feature annotation.</text>
</comment>
<comment type="catalytic activity">
    <reaction evidence="7 8">
        <text>(2S,6S)-2,6-diaminopimelate = meso-2,6-diaminopimelate</text>
        <dbReference type="Rhea" id="RHEA:15393"/>
        <dbReference type="ChEBI" id="CHEBI:57609"/>
        <dbReference type="ChEBI" id="CHEBI:57791"/>
        <dbReference type="EC" id="5.1.1.7"/>
    </reaction>
</comment>
<dbReference type="InterPro" id="IPR001653">
    <property type="entry name" value="DAP_epimerase_DapF"/>
</dbReference>
<comment type="subcellular location">
    <subcellularLocation>
        <location evidence="8">Cytoplasm</location>
    </subcellularLocation>
</comment>
<feature type="binding site" evidence="8">
    <location>
        <position position="12"/>
    </location>
    <ligand>
        <name>substrate</name>
    </ligand>
</feature>
<dbReference type="InterPro" id="IPR018510">
    <property type="entry name" value="DAP_epimerase_AS"/>
</dbReference>
<evidence type="ECO:0000256" key="2">
    <source>
        <dbReference type="ARBA" id="ARBA00010219"/>
    </source>
</evidence>
<evidence type="ECO:0000256" key="5">
    <source>
        <dbReference type="ARBA" id="ARBA00023154"/>
    </source>
</evidence>
<organism evidence="10 11">
    <name type="scientific">Apilactobacillus apisilvae</name>
    <dbReference type="NCBI Taxonomy" id="2923364"/>
    <lineage>
        <taxon>Bacteria</taxon>
        <taxon>Bacillati</taxon>
        <taxon>Bacillota</taxon>
        <taxon>Bacilli</taxon>
        <taxon>Lactobacillales</taxon>
        <taxon>Lactobacillaceae</taxon>
        <taxon>Apilactobacillus</taxon>
    </lineage>
</organism>
<evidence type="ECO:0000256" key="3">
    <source>
        <dbReference type="ARBA" id="ARBA00013080"/>
    </source>
</evidence>
<dbReference type="PANTHER" id="PTHR31689">
    <property type="entry name" value="DIAMINOPIMELATE EPIMERASE, CHLOROPLASTIC"/>
    <property type="match status" value="1"/>
</dbReference>
<feature type="active site" evidence="9">
    <location>
        <position position="79"/>
    </location>
</feature>
<evidence type="ECO:0000256" key="6">
    <source>
        <dbReference type="ARBA" id="ARBA00023235"/>
    </source>
</evidence>
<accession>A0ABY4PF51</accession>
<dbReference type="GO" id="GO:0008837">
    <property type="term" value="F:diaminopimelate epimerase activity"/>
    <property type="evidence" value="ECO:0007669"/>
    <property type="project" value="UniProtKB-EC"/>
</dbReference>
<comment type="pathway">
    <text evidence="1 8">Amino-acid biosynthesis; L-lysine biosynthesis via DAP pathway; DL-2,6-diaminopimelate from LL-2,6-diaminopimelate: step 1/1.</text>
</comment>
<evidence type="ECO:0000256" key="7">
    <source>
        <dbReference type="ARBA" id="ARBA00051712"/>
    </source>
</evidence>
<keyword evidence="11" id="KW-1185">Reference proteome</keyword>
<feature type="binding site" evidence="8">
    <location>
        <begin position="232"/>
        <end position="233"/>
    </location>
    <ligand>
        <name>substrate</name>
    </ligand>
</feature>
<dbReference type="SUPFAM" id="SSF54506">
    <property type="entry name" value="Diaminopimelate epimerase-like"/>
    <property type="match status" value="2"/>
</dbReference>
<evidence type="ECO:0000313" key="10">
    <source>
        <dbReference type="EMBL" id="UQS84438.1"/>
    </source>
</evidence>
<feature type="site" description="Could be important to modulate the pK values of the two catalytic cysteine residues" evidence="8">
    <location>
        <position position="222"/>
    </location>
</feature>
<dbReference type="Pfam" id="PF01678">
    <property type="entry name" value="DAP_epimerase"/>
    <property type="match status" value="2"/>
</dbReference>
<feature type="binding site" evidence="8">
    <location>
        <begin position="222"/>
        <end position="223"/>
    </location>
    <ligand>
        <name>substrate</name>
    </ligand>
</feature>
<dbReference type="PANTHER" id="PTHR31689:SF0">
    <property type="entry name" value="DIAMINOPIMELATE EPIMERASE"/>
    <property type="match status" value="1"/>
</dbReference>
<evidence type="ECO:0000256" key="4">
    <source>
        <dbReference type="ARBA" id="ARBA00022605"/>
    </source>
</evidence>
<sequence>MINLFYVHGSENHFYILDQTLLDKTLDDQELVNLTKQITSQSSNLNPADGLLVINQSNHEDALAQMRVINADGSEASMCGNGLRCVARYLSSKYHKDSFKVETMSADLLVNKHGELANNVPAFSVEISPVRFDNKSFPFDNLNTTNILNKALPEINDHLRFTAIAVPNPHLISFVENDHDLNETLGEIGKKLNDPNPYFTDGVNVNFAKILSRNNLFVHTYERGVGFTNACGTGMSATSLAFAINFPNLVDIKEPINVYNPGGMVQTKVHDTPNKQWIELIGNATFVGKLSVNESNLHSANISNENSEFIDSSEEKYYQKFVESIK</sequence>
<keyword evidence="5 8" id="KW-0457">Lysine biosynthesis</keyword>
<comment type="similarity">
    <text evidence="2 8">Belongs to the diaminopimelate epimerase family.</text>
</comment>
<keyword evidence="4 8" id="KW-0028">Amino-acid biosynthesis</keyword>
<keyword evidence="8" id="KW-0963">Cytoplasm</keyword>
<dbReference type="PROSITE" id="PS01326">
    <property type="entry name" value="DAP_EPIMERASE"/>
    <property type="match status" value="1"/>
</dbReference>
<evidence type="ECO:0000256" key="8">
    <source>
        <dbReference type="HAMAP-Rule" id="MF_00197"/>
    </source>
</evidence>
<gene>
    <name evidence="8 10" type="primary">dapF</name>
    <name evidence="10" type="ORF">MOO46_04060</name>
</gene>
<dbReference type="Proteomes" id="UP000831859">
    <property type="component" value="Chromosome"/>
</dbReference>
<evidence type="ECO:0000256" key="9">
    <source>
        <dbReference type="PROSITE-ProRule" id="PRU10125"/>
    </source>
</evidence>
<name>A0ABY4PF51_9LACO</name>
<dbReference type="EMBL" id="CP093362">
    <property type="protein sequence ID" value="UQS84438.1"/>
    <property type="molecule type" value="Genomic_DNA"/>
</dbReference>
<comment type="function">
    <text evidence="8">Catalyzes the stereoinversion of LL-2,6-diaminopimelate (L,L-DAP) to meso-diaminopimelate (meso-DAP), a precursor of L-lysine and an essential component of the bacterial peptidoglycan.</text>
</comment>
<feature type="binding site" evidence="8">
    <location>
        <begin position="80"/>
        <end position="81"/>
    </location>
    <ligand>
        <name>substrate</name>
    </ligand>
</feature>
<feature type="binding site" evidence="8">
    <location>
        <position position="70"/>
    </location>
    <ligand>
        <name>substrate</name>
    </ligand>
</feature>
<evidence type="ECO:0000313" key="11">
    <source>
        <dbReference type="Proteomes" id="UP000831859"/>
    </source>
</evidence>
<dbReference type="NCBIfam" id="TIGR00652">
    <property type="entry name" value="DapF"/>
    <property type="match status" value="1"/>
</dbReference>
<feature type="active site" description="Proton acceptor" evidence="8">
    <location>
        <position position="231"/>
    </location>
</feature>
<dbReference type="Gene3D" id="3.10.310.10">
    <property type="entry name" value="Diaminopimelate Epimerase, Chain A, domain 1"/>
    <property type="match status" value="2"/>
</dbReference>
<feature type="site" description="Could be important to modulate the pK values of the two catalytic cysteine residues" evidence="8">
    <location>
        <position position="170"/>
    </location>
</feature>
<keyword evidence="6 8" id="KW-0413">Isomerase</keyword>
<feature type="active site" description="Proton donor" evidence="8">
    <location>
        <position position="79"/>
    </location>
</feature>
<protein>
    <recommendedName>
        <fullName evidence="3 8">Diaminopimelate epimerase</fullName>
        <shortName evidence="8">DAP epimerase</shortName>
        <ecNumber evidence="3 8">5.1.1.7</ecNumber>
    </recommendedName>
    <alternativeName>
        <fullName evidence="8">PLP-independent amino acid racemase</fullName>
    </alternativeName>
</protein>
<proteinExistence type="inferred from homology"/>
<feature type="binding site" evidence="8">
    <location>
        <position position="204"/>
    </location>
    <ligand>
        <name>substrate</name>
    </ligand>
</feature>
<reference evidence="10 11" key="1">
    <citation type="journal article" date="2022" name="Int. J. Syst. Evol. Microbiol.">
        <title>Apilactobacillus apisilvae sp. nov., Nicolia spurrieriana gen. nov. sp. nov., Bombilactobacillus folatiphilus sp. nov. and Bombilactobacillus thymidiniphilus sp. nov., four new lactic acid bacterial isolates from stingless bees Tetragonula carbonaria and Austroplebeia australis.</title>
        <authorList>
            <person name="Oliphant S.A."/>
            <person name="Watson-Haigh N.S."/>
            <person name="Sumby K.M."/>
            <person name="Gardner J."/>
            <person name="Groom S."/>
            <person name="Jiranek V."/>
        </authorList>
    </citation>
    <scope>NUCLEOTIDE SEQUENCE [LARGE SCALE GENOMIC DNA]</scope>
    <source>
        <strain evidence="10 11">SG5_A10</strain>
    </source>
</reference>
<comment type="subunit">
    <text evidence="8">Homodimer.</text>
</comment>
<dbReference type="EC" id="5.1.1.7" evidence="3 8"/>
<dbReference type="HAMAP" id="MF_00197">
    <property type="entry name" value="DAP_epimerase"/>
    <property type="match status" value="1"/>
</dbReference>